<dbReference type="SMART" id="SM01177">
    <property type="entry name" value="DUF4210"/>
    <property type="match status" value="1"/>
</dbReference>
<dbReference type="PANTHER" id="PTHR13199:SF11">
    <property type="entry name" value="PROTEIN ATOSSA"/>
    <property type="match status" value="1"/>
</dbReference>
<dbReference type="InterPro" id="IPR051506">
    <property type="entry name" value="ATOS_Transcription_Regulators"/>
</dbReference>
<dbReference type="PANTHER" id="PTHR13199">
    <property type="entry name" value="GH03947P"/>
    <property type="match status" value="1"/>
</dbReference>
<feature type="domain" description="Atos-like conserved" evidence="3">
    <location>
        <begin position="463"/>
        <end position="521"/>
    </location>
</feature>
<dbReference type="Pfam" id="PF13915">
    <property type="entry name" value="DUF4210"/>
    <property type="match status" value="1"/>
</dbReference>
<keyword evidence="5" id="KW-1185">Reference proteome</keyword>
<dbReference type="Proteomes" id="UP001159428">
    <property type="component" value="Unassembled WGS sequence"/>
</dbReference>
<dbReference type="AlphaFoldDB" id="A0AAU9W9U7"/>
<sequence>MKPSEVLTGAESEISAEEMECEMQAREFFVHIGMLILEGRTPQCSEKGRVEGPHCLSFFNVVPHVCDQKGNYSCQKVCERKEKMNALWENSFPLVISVLIEEPSQNSLILLERWTVEVVNESDVVHGRSGSMLMQAIRSHIHFSQLSAWLSRSKGSLPSKIIYRISETGEEYSSSSFLKHPDLHVFPLANLHSNRALQVSVHSLPRCDIFNFTDEILASKIDQLSAGHKVHKNGLQGSDLSDDLFTSPLKKKSCMKELETNNHSQTLNGHNLTNKQNRLDVTNPSTSRTFDDQIERNSDQKVLISPKMSQESLKKRFLNIRSLSEGTPGMSLQAQTKQHDLNKIHEPTHNIETKKVSVCSIPSFQSQLPKSCDTQISSSIHIPKGVIQALRTQRVGAGTLPIFNSRTGLPVSSSPAPLRRSATDLDIEDDCREQVNGFSNNSSSKDLTSILSKSAPASTTQSLLGNFEESVLNGRMEPLGTVEGFTAELGASGSFCPAHVKLPVKASFFSLSDDNAPSPYLGYISLSDPSISHKGYHIPNKGTVQLTLFNPNKTVVKMFVVLFDFSDMPPRSQTFLRQRTFSVWRHTCQSTEGRNSLHYLIHLRFVSSKSGRLYLHTDIRVIFARQPPDLPSGVKFCTVTDGPTEPRYTQYNQKLV</sequence>
<gene>
    <name evidence="4" type="ORF">PMEA_00035073</name>
</gene>
<comment type="similarity">
    <text evidence="1">Belongs to the ATOS family.</text>
</comment>
<feature type="region of interest" description="Disordered" evidence="2">
    <location>
        <begin position="262"/>
        <end position="288"/>
    </location>
</feature>
<proteinExistence type="inferred from homology"/>
<evidence type="ECO:0000259" key="3">
    <source>
        <dbReference type="SMART" id="SM01177"/>
    </source>
</evidence>
<evidence type="ECO:0000256" key="2">
    <source>
        <dbReference type="SAM" id="MobiDB-lite"/>
    </source>
</evidence>
<reference evidence="4 5" key="1">
    <citation type="submission" date="2022-05" db="EMBL/GenBank/DDBJ databases">
        <authorList>
            <consortium name="Genoscope - CEA"/>
            <person name="William W."/>
        </authorList>
    </citation>
    <scope>NUCLEOTIDE SEQUENCE [LARGE SCALE GENOMIC DNA]</scope>
</reference>
<accession>A0AAU9W9U7</accession>
<dbReference type="InterPro" id="IPR025261">
    <property type="entry name" value="Atos-like_cons_dom"/>
</dbReference>
<organism evidence="4 5">
    <name type="scientific">Pocillopora meandrina</name>
    <dbReference type="NCBI Taxonomy" id="46732"/>
    <lineage>
        <taxon>Eukaryota</taxon>
        <taxon>Metazoa</taxon>
        <taxon>Cnidaria</taxon>
        <taxon>Anthozoa</taxon>
        <taxon>Hexacorallia</taxon>
        <taxon>Scleractinia</taxon>
        <taxon>Astrocoeniina</taxon>
        <taxon>Pocilloporidae</taxon>
        <taxon>Pocillopora</taxon>
    </lineage>
</organism>
<evidence type="ECO:0000313" key="5">
    <source>
        <dbReference type="Proteomes" id="UP001159428"/>
    </source>
</evidence>
<name>A0AAU9W9U7_9CNID</name>
<evidence type="ECO:0000256" key="1">
    <source>
        <dbReference type="ARBA" id="ARBA00034497"/>
    </source>
</evidence>
<protein>
    <recommendedName>
        <fullName evidence="3">Atos-like conserved domain-containing protein</fullName>
    </recommendedName>
</protein>
<dbReference type="InterPro" id="IPR033473">
    <property type="entry name" value="Atos-like_C"/>
</dbReference>
<comment type="caution">
    <text evidence="4">The sequence shown here is derived from an EMBL/GenBank/DDBJ whole genome shotgun (WGS) entry which is preliminary data.</text>
</comment>
<dbReference type="Pfam" id="PF13889">
    <property type="entry name" value="Chromosome_seg"/>
    <property type="match status" value="1"/>
</dbReference>
<dbReference type="EMBL" id="CALNXJ010000009">
    <property type="protein sequence ID" value="CAH3103323.1"/>
    <property type="molecule type" value="Genomic_DNA"/>
</dbReference>
<evidence type="ECO:0000313" key="4">
    <source>
        <dbReference type="EMBL" id="CAH3103323.1"/>
    </source>
</evidence>